<dbReference type="PANTHER" id="PTHR39601">
    <property type="entry name" value="CHORIOGENIN HMINOR"/>
    <property type="match status" value="1"/>
</dbReference>
<sequence length="929" mass="101276">MSGRSAIARKKKTEAKPRKGSSHGRPASATSSNHDDIPDFPLPPLPTNTGPISPQYLNFQTPMVTPMPDPRYATQGWANAAAPAQPMMMMMGDPRYMAAQQQQPGPPPEDWAYNRSRKTPAIPEESGIEKSGLRSMLDKRSDGVRKGLANAFAFRKKDREDEPPSAATRGSFERPPSAATVRPGTVAGQDDGRAYDRYPHPIQTAAPPMGYPYPNQALPSPPSPQNPWDAKPIGPPPTTKLPPIPQSPAAAAPTIRRWVGAGRPVARWNKLRKDPELWDPNGDVLVFLGRRGQAPKQPPSLRLSSHIIEATESRHLVTLLREGSTEEDLYLPPSPAGYGTHLGLGRDGPLTPPISEEATSLRDELEGQISYEMYFPPPANLNRADQLRHQITTRNVFAVLYHASLVGTSLYHALSDLHTRLDSYMPPGNDNVAQIVKYLSVRGIDDVRSDPATAVSLLAWAESPDVRWEDGWRECFTHCAGMEGELERCPDFKFTTPIARALLERASLETQLRVQAAEERLAEFAYGDMWAASGAAATGPARAAADRLQEMLQSHYTRAYGSWPPAPSQQSSRPGSSRASDGDGAGDEMWLTRTVAMALQRDFGALYDYLVDRDIVWDVSEARSGRKWMMASESGNMGFDADSAEVPMTDILIEFDNKLRFPHVPHPYPLIPESIPPTITATATAGGLFKYGKKAEPSSGGAGSRVGAVERRVQLAYTESTNIYALGSDFVQSDLVDAFVRFEKSDRVGELDPAVARRGRWVLLYGVLQTLASVAVDDERVRHHAGVGYHLGPRLKGTRVPPWKKRSRADSGGVGAGAHERSHCWVVPQSWGGSSSGRGSEAEADEDDEADGYDEYEEYYGTREEEEVGRGGVRPMMGGGGGSRSGSSSGQTRRSGRERGGSGRATAAGWQGNDAPRRRQSVESFITAL</sequence>
<dbReference type="Pfam" id="PF26013">
    <property type="entry name" value="DUF8004"/>
    <property type="match status" value="1"/>
</dbReference>
<feature type="compositionally biased region" description="Acidic residues" evidence="1">
    <location>
        <begin position="842"/>
        <end position="858"/>
    </location>
</feature>
<feature type="region of interest" description="Disordered" evidence="1">
    <location>
        <begin position="98"/>
        <end position="249"/>
    </location>
</feature>
<evidence type="ECO:0000313" key="3">
    <source>
        <dbReference type="EMBL" id="KPM44633.1"/>
    </source>
</evidence>
<feature type="compositionally biased region" description="Low complexity" evidence="1">
    <location>
        <begin position="568"/>
        <end position="579"/>
    </location>
</feature>
<proteinExistence type="predicted"/>
<keyword evidence="4" id="KW-1185">Reference proteome</keyword>
<comment type="caution">
    <text evidence="3">The sequence shown here is derived from an EMBL/GenBank/DDBJ whole genome shotgun (WGS) entry which is preliminary data.</text>
</comment>
<feature type="compositionally biased region" description="Pro residues" evidence="1">
    <location>
        <begin position="233"/>
        <end position="246"/>
    </location>
</feature>
<feature type="region of interest" description="Disordered" evidence="1">
    <location>
        <begin position="562"/>
        <end position="585"/>
    </location>
</feature>
<organism evidence="3 4">
    <name type="scientific">Neonectria ditissima</name>
    <dbReference type="NCBI Taxonomy" id="78410"/>
    <lineage>
        <taxon>Eukaryota</taxon>
        <taxon>Fungi</taxon>
        <taxon>Dikarya</taxon>
        <taxon>Ascomycota</taxon>
        <taxon>Pezizomycotina</taxon>
        <taxon>Sordariomycetes</taxon>
        <taxon>Hypocreomycetidae</taxon>
        <taxon>Hypocreales</taxon>
        <taxon>Nectriaceae</taxon>
        <taxon>Neonectria</taxon>
    </lineage>
</organism>
<protein>
    <recommendedName>
        <fullName evidence="2">DUF8004 domain-containing protein</fullName>
    </recommendedName>
</protein>
<feature type="domain" description="DUF8004" evidence="2">
    <location>
        <begin position="433"/>
        <end position="525"/>
    </location>
</feature>
<name>A0A0P7BW15_9HYPO</name>
<gene>
    <name evidence="3" type="ORF">AK830_g1894</name>
</gene>
<accession>A0A0P7BW15</accession>
<feature type="compositionally biased region" description="Polar residues" evidence="1">
    <location>
        <begin position="47"/>
        <end position="62"/>
    </location>
</feature>
<dbReference type="STRING" id="78410.A0A0P7BW15"/>
<feature type="compositionally biased region" description="Low complexity" evidence="1">
    <location>
        <begin position="830"/>
        <end position="839"/>
    </location>
</feature>
<feature type="compositionally biased region" description="Basic and acidic residues" evidence="1">
    <location>
        <begin position="127"/>
        <end position="145"/>
    </location>
</feature>
<evidence type="ECO:0000259" key="2">
    <source>
        <dbReference type="Pfam" id="PF26013"/>
    </source>
</evidence>
<evidence type="ECO:0000313" key="4">
    <source>
        <dbReference type="Proteomes" id="UP000050424"/>
    </source>
</evidence>
<feature type="region of interest" description="Disordered" evidence="1">
    <location>
        <begin position="796"/>
        <end position="929"/>
    </location>
</feature>
<dbReference type="InterPro" id="IPR058317">
    <property type="entry name" value="DUF8004"/>
</dbReference>
<reference evidence="3 4" key="1">
    <citation type="submission" date="2015-09" db="EMBL/GenBank/DDBJ databases">
        <title>Draft genome of a European isolate of the apple canker pathogen Neonectria ditissima.</title>
        <authorList>
            <person name="Gomez-Cortecero A."/>
            <person name="Harrison R.J."/>
            <person name="Armitage A.D."/>
        </authorList>
    </citation>
    <scope>NUCLEOTIDE SEQUENCE [LARGE SCALE GENOMIC DNA]</scope>
    <source>
        <strain evidence="3 4">R09/05</strain>
    </source>
</reference>
<dbReference type="PANTHER" id="PTHR39601:SF2">
    <property type="entry name" value="CHORIOGENIN HMINOR"/>
    <property type="match status" value="1"/>
</dbReference>
<dbReference type="AlphaFoldDB" id="A0A0P7BW15"/>
<feature type="compositionally biased region" description="Basic and acidic residues" evidence="1">
    <location>
        <begin position="190"/>
        <end position="199"/>
    </location>
</feature>
<feature type="compositionally biased region" description="Basic residues" evidence="1">
    <location>
        <begin position="7"/>
        <end position="22"/>
    </location>
</feature>
<evidence type="ECO:0000256" key="1">
    <source>
        <dbReference type="SAM" id="MobiDB-lite"/>
    </source>
</evidence>
<dbReference type="Proteomes" id="UP000050424">
    <property type="component" value="Unassembled WGS sequence"/>
</dbReference>
<dbReference type="EMBL" id="LKCW01000017">
    <property type="protein sequence ID" value="KPM44633.1"/>
    <property type="molecule type" value="Genomic_DNA"/>
</dbReference>
<feature type="region of interest" description="Disordered" evidence="1">
    <location>
        <begin position="1"/>
        <end position="62"/>
    </location>
</feature>
<dbReference type="OrthoDB" id="5302380at2759"/>